<protein>
    <submittedName>
        <fullName evidence="1">Uncharacterized protein</fullName>
    </submittedName>
</protein>
<comment type="caution">
    <text evidence="1">The sequence shown here is derived from an EMBL/GenBank/DDBJ whole genome shotgun (WGS) entry which is preliminary data.</text>
</comment>
<accession>A0ACB8X3S7</accession>
<reference evidence="1" key="1">
    <citation type="submission" date="2022-04" db="EMBL/GenBank/DDBJ databases">
        <title>Jade perch genome.</title>
        <authorList>
            <person name="Chao B."/>
        </authorList>
    </citation>
    <scope>NUCLEOTIDE SEQUENCE</scope>
    <source>
        <strain evidence="1">CB-2022</strain>
    </source>
</reference>
<evidence type="ECO:0000313" key="2">
    <source>
        <dbReference type="Proteomes" id="UP000831701"/>
    </source>
</evidence>
<organism evidence="1 2">
    <name type="scientific">Scortum barcoo</name>
    <name type="common">barcoo grunter</name>
    <dbReference type="NCBI Taxonomy" id="214431"/>
    <lineage>
        <taxon>Eukaryota</taxon>
        <taxon>Metazoa</taxon>
        <taxon>Chordata</taxon>
        <taxon>Craniata</taxon>
        <taxon>Vertebrata</taxon>
        <taxon>Euteleostomi</taxon>
        <taxon>Actinopterygii</taxon>
        <taxon>Neopterygii</taxon>
        <taxon>Teleostei</taxon>
        <taxon>Neoteleostei</taxon>
        <taxon>Acanthomorphata</taxon>
        <taxon>Eupercaria</taxon>
        <taxon>Centrarchiformes</taxon>
        <taxon>Terapontoidei</taxon>
        <taxon>Terapontidae</taxon>
        <taxon>Scortum</taxon>
    </lineage>
</organism>
<dbReference type="EMBL" id="CM041533">
    <property type="protein sequence ID" value="KAI3374353.1"/>
    <property type="molecule type" value="Genomic_DNA"/>
</dbReference>
<proteinExistence type="predicted"/>
<evidence type="ECO:0000313" key="1">
    <source>
        <dbReference type="EMBL" id="KAI3374353.1"/>
    </source>
</evidence>
<dbReference type="Proteomes" id="UP000831701">
    <property type="component" value="Chromosome 3"/>
</dbReference>
<gene>
    <name evidence="1" type="ORF">L3Q82_006188</name>
</gene>
<sequence>MSFILMKKKRFKFKVDFELEELSSVPFVNGVLFCKVRLLDGGFAEESSRESVQANCVYWRKKFSFMCKMSANAGTGVLDPCVCRVSVRKELKGGKSFAKLGFADLNLSEFAGSGSTTRRCLLEGYDTKNTRQDNSILKVVITTQLMSGDPCFKTPTSTAMTLGIPQAEAECLLEDRKGGDMHISHSLTDTPGKSVSVPEELIAYGHSRTPSYASQQSKISGYSSNHSSFTDLTHRRSASGGSASTGIGSILESSDHLGESRTTPPVLTFHHAPERPSTPAKVPRHPVKQNSMENQLKRVDATRVDADDIIEKILQSQDFSHSFLDSSAEVQLYELKTYHEVVDEIYFKVTHVEPWEKGSRKTAGQTGMCGGVRGVGTGGIVSTAFCLLYKLFTLKLTRKQLMGLITHTDSPYIRALGFMYIRYTQPPADLIDWYDGFLDDEEELDVKAGGGCVMTVGEMLRSFLTKLEWFSTLFPRIPVPVQKIIDQQMKARPRKIAQKEMQEEETAPAERQGERRRSRKTYESFYYCQDTQADTEPQKVTQTIEEQEPPPRERPPRPQLRPGAGERARDRQRGRRGRAGTGIGREGTEGTGRRRRSRAASKGTKTGESAGGAAAAAGTEGANAGTKKEMEVTTGAGGRTGSTTRTEAQRGRGPGIKRAGERLTTGGIKMTGRGTEKRGRPKGRAGVEAGRGGTKAGERRRAGKESAATAERETEREMETSAHTNVVVAKRGATISGSPVMTIVNIVNADGVRALIISKQPTFIWV</sequence>
<name>A0ACB8X3S7_9TELE</name>
<keyword evidence="2" id="KW-1185">Reference proteome</keyword>